<dbReference type="InterPro" id="IPR032675">
    <property type="entry name" value="LRR_dom_sf"/>
</dbReference>
<accession>A0A9W6ZEG6</accession>
<dbReference type="SUPFAM" id="SSF52047">
    <property type="entry name" value="RNI-like"/>
    <property type="match status" value="1"/>
</dbReference>
<name>A0A9W6ZEG6_9STRA</name>
<dbReference type="EMBL" id="BRXZ01000681">
    <property type="protein sequence ID" value="GMH50696.1"/>
    <property type="molecule type" value="Genomic_DNA"/>
</dbReference>
<sequence>MSTGPPQKKQKVSDEDTPLTELPKDQNAPATDLPGVSLLVLPDVLLRIVIDYAGVSRSAVLSCVCKVLNSNVAIADKMRKTFRYTDCPTRSKVLVSRAKSNLVCLDLSNCVDWKDTDCKELANKLPSLQHLDLSGALKISSHGAKNLARNGGLLSFSCNITSRFSLCKDMRLTPAYVKVLPKFAPKLRQVELTAGSKIKPGNLDVLGELPNLEALSLFLEGFSVLSMKRILGSSRTLTHLRLKIGGWTKFNWWDIPNSPNVAPLTHLVVSDEPILIPDIPKWYFDLGALKSWLLVFPTLSAVTIYRSDRGGSQLTPLALSALGDEVLVLRDNGLKPTFKLIEGTLHINRQWNPLELGRDEK</sequence>
<dbReference type="OrthoDB" id="235701at2759"/>
<dbReference type="Proteomes" id="UP001165082">
    <property type="component" value="Unassembled WGS sequence"/>
</dbReference>
<gene>
    <name evidence="2" type="ORF">TrRE_jg3444</name>
</gene>
<feature type="region of interest" description="Disordered" evidence="1">
    <location>
        <begin position="1"/>
        <end position="28"/>
    </location>
</feature>
<evidence type="ECO:0008006" key="4">
    <source>
        <dbReference type="Google" id="ProtNLM"/>
    </source>
</evidence>
<reference evidence="2" key="1">
    <citation type="submission" date="2022-07" db="EMBL/GenBank/DDBJ databases">
        <title>Genome analysis of Parmales, a sister group of diatoms, reveals the evolutionary specialization of diatoms from phago-mixotrophs to photoautotrophs.</title>
        <authorList>
            <person name="Ban H."/>
            <person name="Sato S."/>
            <person name="Yoshikawa S."/>
            <person name="Kazumasa Y."/>
            <person name="Nakamura Y."/>
            <person name="Ichinomiya M."/>
            <person name="Saitoh K."/>
            <person name="Sato N."/>
            <person name="Blanc-Mathieu R."/>
            <person name="Endo H."/>
            <person name="Kuwata A."/>
            <person name="Ogata H."/>
        </authorList>
    </citation>
    <scope>NUCLEOTIDE SEQUENCE</scope>
</reference>
<proteinExistence type="predicted"/>
<organism evidence="2 3">
    <name type="scientific">Triparma retinervis</name>
    <dbReference type="NCBI Taxonomy" id="2557542"/>
    <lineage>
        <taxon>Eukaryota</taxon>
        <taxon>Sar</taxon>
        <taxon>Stramenopiles</taxon>
        <taxon>Ochrophyta</taxon>
        <taxon>Bolidophyceae</taxon>
        <taxon>Parmales</taxon>
        <taxon>Triparmaceae</taxon>
        <taxon>Triparma</taxon>
    </lineage>
</organism>
<evidence type="ECO:0000256" key="1">
    <source>
        <dbReference type="SAM" id="MobiDB-lite"/>
    </source>
</evidence>
<dbReference type="Gene3D" id="3.80.10.10">
    <property type="entry name" value="Ribonuclease Inhibitor"/>
    <property type="match status" value="1"/>
</dbReference>
<protein>
    <recommendedName>
        <fullName evidence="4">F-box domain-containing protein</fullName>
    </recommendedName>
</protein>
<comment type="caution">
    <text evidence="2">The sequence shown here is derived from an EMBL/GenBank/DDBJ whole genome shotgun (WGS) entry which is preliminary data.</text>
</comment>
<dbReference type="AlphaFoldDB" id="A0A9W6ZEG6"/>
<keyword evidence="3" id="KW-1185">Reference proteome</keyword>
<evidence type="ECO:0000313" key="3">
    <source>
        <dbReference type="Proteomes" id="UP001165082"/>
    </source>
</evidence>
<evidence type="ECO:0000313" key="2">
    <source>
        <dbReference type="EMBL" id="GMH50696.1"/>
    </source>
</evidence>